<comment type="caution">
    <text evidence="1">The sequence shown here is derived from an EMBL/GenBank/DDBJ whole genome shotgun (WGS) entry which is preliminary data.</text>
</comment>
<proteinExistence type="predicted"/>
<dbReference type="OrthoDB" id="8410714at2"/>
<keyword evidence="2" id="KW-1185">Reference proteome</keyword>
<protein>
    <submittedName>
        <fullName evidence="1">Uncharacterized protein</fullName>
    </submittedName>
</protein>
<accession>A0A4Q9G259</accession>
<dbReference type="RefSeq" id="WP_130990397.1">
    <property type="nucleotide sequence ID" value="NZ_SISK01000003.1"/>
</dbReference>
<dbReference type="AlphaFoldDB" id="A0A4Q9G259"/>
<gene>
    <name evidence="1" type="ORF">EYE42_05940</name>
</gene>
<name>A0A4Q9G259_9RHOB</name>
<dbReference type="EMBL" id="SISK01000003">
    <property type="protein sequence ID" value="TBN41939.1"/>
    <property type="molecule type" value="Genomic_DNA"/>
</dbReference>
<organism evidence="1 2">
    <name type="scientific">Paracoccus subflavus</name>
    <dbReference type="NCBI Taxonomy" id="2528244"/>
    <lineage>
        <taxon>Bacteria</taxon>
        <taxon>Pseudomonadati</taxon>
        <taxon>Pseudomonadota</taxon>
        <taxon>Alphaproteobacteria</taxon>
        <taxon>Rhodobacterales</taxon>
        <taxon>Paracoccaceae</taxon>
        <taxon>Paracoccus</taxon>
    </lineage>
</organism>
<dbReference type="Proteomes" id="UP000293520">
    <property type="component" value="Unassembled WGS sequence"/>
</dbReference>
<evidence type="ECO:0000313" key="2">
    <source>
        <dbReference type="Proteomes" id="UP000293520"/>
    </source>
</evidence>
<evidence type="ECO:0000313" key="1">
    <source>
        <dbReference type="EMBL" id="TBN41939.1"/>
    </source>
</evidence>
<reference evidence="1 2" key="1">
    <citation type="submission" date="2019-02" db="EMBL/GenBank/DDBJ databases">
        <title>Paracoccus subflavus sp. nov., isolated from marine sediment of the Pacific Ocean.</title>
        <authorList>
            <person name="Zhang G."/>
        </authorList>
    </citation>
    <scope>NUCLEOTIDE SEQUENCE [LARGE SCALE GENOMIC DNA]</scope>
    <source>
        <strain evidence="1 2">GY0581</strain>
    </source>
</reference>
<sequence length="243" mass="27924">MTEDHFTIRRRLREARAAVRNNKVLRSPAKQADPLFSFFEDLALAFEVRDVEEDEVFHHVIRCMASVARHYAEDAYQPYGLTNPFKPAMLPPPQPTQESKRSFIWPVINPNPPKGAIGPGGIIFDHKYSALKMFGYTVGTTKGWDLDKRKHFLSDFIELELPTIVEKTFGISYGAPSTMQRLLKVANVIASNANLKARHDAHLYRRAIRDWQDDLNFLKGRYYDDKHRIVLAWPKLEGRDSAA</sequence>